<name>A0A562YA42_9FLAO</name>
<dbReference type="InterPro" id="IPR008969">
    <property type="entry name" value="CarboxyPept-like_regulatory"/>
</dbReference>
<dbReference type="InterPro" id="IPR012910">
    <property type="entry name" value="Plug_dom"/>
</dbReference>
<protein>
    <submittedName>
        <fullName evidence="6">TonB-dependent receptor</fullName>
    </submittedName>
</protein>
<dbReference type="Gene3D" id="2.170.130.10">
    <property type="entry name" value="TonB-dependent receptor, plug domain"/>
    <property type="match status" value="1"/>
</dbReference>
<dbReference type="OrthoDB" id="9768470at2"/>
<dbReference type="RefSeq" id="WP_133357439.1">
    <property type="nucleotide sequence ID" value="NZ_SMZJ02000013.1"/>
</dbReference>
<evidence type="ECO:0000259" key="5">
    <source>
        <dbReference type="Pfam" id="PF07715"/>
    </source>
</evidence>
<comment type="subcellular location">
    <subcellularLocation>
        <location evidence="1">Cell outer membrane</location>
    </subcellularLocation>
</comment>
<dbReference type="InterPro" id="IPR036942">
    <property type="entry name" value="Beta-barrel_TonB_sf"/>
</dbReference>
<dbReference type="SUPFAM" id="SSF56935">
    <property type="entry name" value="Porins"/>
    <property type="match status" value="1"/>
</dbReference>
<dbReference type="PANTHER" id="PTHR40980">
    <property type="entry name" value="PLUG DOMAIN-CONTAINING PROTEIN"/>
    <property type="match status" value="1"/>
</dbReference>
<feature type="chain" id="PRO_5023074791" evidence="4">
    <location>
        <begin position="18"/>
        <end position="944"/>
    </location>
</feature>
<dbReference type="GO" id="GO:0009279">
    <property type="term" value="C:cell outer membrane"/>
    <property type="evidence" value="ECO:0007669"/>
    <property type="project" value="UniProtKB-SubCell"/>
</dbReference>
<evidence type="ECO:0000256" key="2">
    <source>
        <dbReference type="ARBA" id="ARBA00023136"/>
    </source>
</evidence>
<feature type="domain" description="TonB-dependent receptor plug" evidence="5">
    <location>
        <begin position="136"/>
        <end position="228"/>
    </location>
</feature>
<keyword evidence="7" id="KW-1185">Reference proteome</keyword>
<organism evidence="6 7">
    <name type="scientific">Seonamhaeicola sediminis</name>
    <dbReference type="NCBI Taxonomy" id="2528206"/>
    <lineage>
        <taxon>Bacteria</taxon>
        <taxon>Pseudomonadati</taxon>
        <taxon>Bacteroidota</taxon>
        <taxon>Flavobacteriia</taxon>
        <taxon>Flavobacteriales</taxon>
        <taxon>Flavobacteriaceae</taxon>
    </lineage>
</organism>
<evidence type="ECO:0000313" key="6">
    <source>
        <dbReference type="EMBL" id="TWO31390.1"/>
    </source>
</evidence>
<keyword evidence="6" id="KW-0675">Receptor</keyword>
<keyword evidence="3" id="KW-0998">Cell outer membrane</keyword>
<dbReference type="SUPFAM" id="SSF49464">
    <property type="entry name" value="Carboxypeptidase regulatory domain-like"/>
    <property type="match status" value="1"/>
</dbReference>
<feature type="signal peptide" evidence="4">
    <location>
        <begin position="1"/>
        <end position="17"/>
    </location>
</feature>
<dbReference type="Pfam" id="PF13715">
    <property type="entry name" value="CarbopepD_reg_2"/>
    <property type="match status" value="1"/>
</dbReference>
<dbReference type="Pfam" id="PF07715">
    <property type="entry name" value="Plug"/>
    <property type="match status" value="1"/>
</dbReference>
<dbReference type="AlphaFoldDB" id="A0A562YA42"/>
<evidence type="ECO:0000256" key="3">
    <source>
        <dbReference type="ARBA" id="ARBA00023237"/>
    </source>
</evidence>
<evidence type="ECO:0000313" key="7">
    <source>
        <dbReference type="Proteomes" id="UP000295814"/>
    </source>
</evidence>
<dbReference type="Gene3D" id="2.60.40.1120">
    <property type="entry name" value="Carboxypeptidase-like, regulatory domain"/>
    <property type="match status" value="1"/>
</dbReference>
<dbReference type="Proteomes" id="UP000295814">
    <property type="component" value="Unassembled WGS sequence"/>
</dbReference>
<comment type="caution">
    <text evidence="6">The sequence shown here is derived from an EMBL/GenBank/DDBJ whole genome shotgun (WGS) entry which is preliminary data.</text>
</comment>
<dbReference type="PANTHER" id="PTHR40980:SF4">
    <property type="entry name" value="TONB-DEPENDENT RECEPTOR-LIKE BETA-BARREL DOMAIN-CONTAINING PROTEIN"/>
    <property type="match status" value="1"/>
</dbReference>
<reference evidence="6 7" key="1">
    <citation type="submission" date="2019-03" db="EMBL/GenBank/DDBJ databases">
        <authorList>
            <person name="Zhong Y.L."/>
        </authorList>
    </citation>
    <scope>NUCLEOTIDE SEQUENCE [LARGE SCALE GENOMIC DNA]</scope>
    <source>
        <strain evidence="6 7">W255</strain>
    </source>
</reference>
<proteinExistence type="predicted"/>
<reference evidence="6 7" key="2">
    <citation type="submission" date="2019-07" db="EMBL/GenBank/DDBJ databases">
        <title>Seonamhaeicola sp. W255 draft genome.</title>
        <authorList>
            <person name="Zhang X.-Y."/>
            <person name="Zhang R."/>
            <person name="Zhong Y.-L."/>
            <person name="Du Z.-J."/>
        </authorList>
    </citation>
    <scope>NUCLEOTIDE SEQUENCE [LARGE SCALE GENOMIC DNA]</scope>
    <source>
        <strain evidence="6 7">W255</strain>
    </source>
</reference>
<dbReference type="Gene3D" id="2.40.170.20">
    <property type="entry name" value="TonB-dependent receptor, beta-barrel domain"/>
    <property type="match status" value="1"/>
</dbReference>
<dbReference type="InterPro" id="IPR037066">
    <property type="entry name" value="Plug_dom_sf"/>
</dbReference>
<gene>
    <name evidence="6" type="ORF">E1J38_014070</name>
</gene>
<keyword evidence="2" id="KW-0472">Membrane</keyword>
<accession>A0A562YA42</accession>
<sequence>MKNIYVLLLLLFGSVLAASSQTGTLAGNILDGEYNNEPMAFANVIVKGTTIGTTSDFDGKYQLDLDAGTYTIIFSFVGYQTKEISGVVIKNGQVIDLDVTLTSNSLDEVVITTSIKRNTESAVLDIQKKSATLLDGLSAQSIKSSGASNLASAVKSVPGVSVVGGKYVYVRGLGDRYTKSTLNGVDIPGLDPDRNTIQMDIFPTNILDNIIVVKSAAAEYPADFTGGVVDIVTKDFPTKFEASISLGTGYNPDMHFNDNFLIGTGSDTDFWGYDDGTRNLQINRYQPVPGRFENRGLLTSLTGRFDGELRAKQQTSNPNFDFGFTLGNQFEVGDDKFGYQASFSYKNSTTFYENRVDGAFSIDANNPSNTELVIDRISEGSEGINNILLNGLVGLTYKSQKSKYKVNVLHIQNGESAGGFFDQLIAQGGSGSGSGFEPLTKDAITYTERSVSNILVSGNHSFGAQNDWDFDWKFSPTFAKVYDKDHRVTPLQEADNGEFFISPSAATFPIRIWRWLQEENWASKFDFSKKYELGGRPAKVKFGGGYTYKFRDFSIDDYTFNNNGAEVVDGNPNNLLAPENIWSRDNSVNGTFLISGDIFNPGDAYEGEQNIAATYISNEFNVSEKLKAILGLRAEVFTSYYTGRNNTTGDDFLRFKVLDQHDLFPSANLIYAIGEESNIRTSYYKTTARPSFKEASFVQIFDPITDRLFIGNINLNPTYVDNFDLRFERFGEAGQMFAISGFYKKFEDPIEKSFFASAPTQLTVANLGSADVYGAEIEFRQNLGFITDGLRNLKFSLNASVTESELTMSEGEFFSRSQNARTGETIERKRNLQGQSPFLINTSLNYTNSDLGLQTGLFFNMQGKTLEVVGLGGVPDVFTLPFESLNFTLNKAFGENKKSSIDIKISNILGAEVESVYQSFQAEDRIFSLRQPGTEFSIGYSYKF</sequence>
<evidence type="ECO:0000256" key="1">
    <source>
        <dbReference type="ARBA" id="ARBA00004442"/>
    </source>
</evidence>
<dbReference type="EMBL" id="SMZJ02000013">
    <property type="protein sequence ID" value="TWO31390.1"/>
    <property type="molecule type" value="Genomic_DNA"/>
</dbReference>
<keyword evidence="4" id="KW-0732">Signal</keyword>
<evidence type="ECO:0000256" key="4">
    <source>
        <dbReference type="SAM" id="SignalP"/>
    </source>
</evidence>